<evidence type="ECO:0000313" key="6">
    <source>
        <dbReference type="Proteomes" id="UP000054383"/>
    </source>
</evidence>
<dbReference type="Gene3D" id="3.40.50.2300">
    <property type="match status" value="1"/>
</dbReference>
<dbReference type="Pfam" id="PF16487">
    <property type="entry name" value="ArgoMid"/>
    <property type="match status" value="1"/>
</dbReference>
<dbReference type="CDD" id="cd04657">
    <property type="entry name" value="Piwi_ago-like"/>
    <property type="match status" value="1"/>
</dbReference>
<dbReference type="Pfam" id="PF08699">
    <property type="entry name" value="ArgoL1"/>
    <property type="match status" value="1"/>
</dbReference>
<evidence type="ECO:0000313" key="5">
    <source>
        <dbReference type="EMBL" id="CRG85924.1"/>
    </source>
</evidence>
<dbReference type="STRING" id="28573.A0A0U1LR95"/>
<dbReference type="Gene3D" id="2.170.260.10">
    <property type="entry name" value="paz domain"/>
    <property type="match status" value="1"/>
</dbReference>
<dbReference type="OrthoDB" id="10252740at2759"/>
<dbReference type="SMART" id="SM00949">
    <property type="entry name" value="PAZ"/>
    <property type="match status" value="1"/>
</dbReference>
<feature type="region of interest" description="Disordered" evidence="2">
    <location>
        <begin position="1"/>
        <end position="29"/>
    </location>
</feature>
<dbReference type="InterPro" id="IPR012337">
    <property type="entry name" value="RNaseH-like_sf"/>
</dbReference>
<dbReference type="Pfam" id="PF02170">
    <property type="entry name" value="PAZ"/>
    <property type="match status" value="1"/>
</dbReference>
<protein>
    <submittedName>
        <fullName evidence="5">Protein argonaute</fullName>
    </submittedName>
</protein>
<evidence type="ECO:0000256" key="1">
    <source>
        <dbReference type="RuleBase" id="RU361178"/>
    </source>
</evidence>
<dbReference type="PANTHER" id="PTHR22891">
    <property type="entry name" value="EUKARYOTIC TRANSLATION INITIATION FACTOR 2C"/>
    <property type="match status" value="1"/>
</dbReference>
<dbReference type="OMA" id="CFAQQQH"/>
<dbReference type="InterPro" id="IPR036085">
    <property type="entry name" value="PAZ_dom_sf"/>
</dbReference>
<feature type="compositionally biased region" description="Basic and acidic residues" evidence="2">
    <location>
        <begin position="15"/>
        <end position="24"/>
    </location>
</feature>
<dbReference type="InterPro" id="IPR003100">
    <property type="entry name" value="PAZ_dom"/>
</dbReference>
<dbReference type="EMBL" id="CVMT01000002">
    <property type="protein sequence ID" value="CRG85924.1"/>
    <property type="molecule type" value="Genomic_DNA"/>
</dbReference>
<dbReference type="Proteomes" id="UP000054383">
    <property type="component" value="Unassembled WGS sequence"/>
</dbReference>
<dbReference type="Pfam" id="PF16486">
    <property type="entry name" value="ArgoN"/>
    <property type="match status" value="1"/>
</dbReference>
<dbReference type="SUPFAM" id="SSF53098">
    <property type="entry name" value="Ribonuclease H-like"/>
    <property type="match status" value="1"/>
</dbReference>
<dbReference type="InterPro" id="IPR032472">
    <property type="entry name" value="ArgoL2"/>
</dbReference>
<evidence type="ECO:0000259" key="4">
    <source>
        <dbReference type="PROSITE" id="PS50822"/>
    </source>
</evidence>
<accession>A0A0U1LR95</accession>
<feature type="compositionally biased region" description="Low complexity" evidence="2">
    <location>
        <begin position="906"/>
        <end position="915"/>
    </location>
</feature>
<feature type="region of interest" description="Disordered" evidence="2">
    <location>
        <begin position="887"/>
        <end position="932"/>
    </location>
</feature>
<organism evidence="5 6">
    <name type="scientific">Talaromyces islandicus</name>
    <name type="common">Penicillium islandicum</name>
    <dbReference type="NCBI Taxonomy" id="28573"/>
    <lineage>
        <taxon>Eukaryota</taxon>
        <taxon>Fungi</taxon>
        <taxon>Dikarya</taxon>
        <taxon>Ascomycota</taxon>
        <taxon>Pezizomycotina</taxon>
        <taxon>Eurotiomycetes</taxon>
        <taxon>Eurotiomycetidae</taxon>
        <taxon>Eurotiales</taxon>
        <taxon>Trichocomaceae</taxon>
        <taxon>Talaromyces</taxon>
        <taxon>Talaromyces sect. Islandici</taxon>
    </lineage>
</organism>
<evidence type="ECO:0000259" key="3">
    <source>
        <dbReference type="PROSITE" id="PS50821"/>
    </source>
</evidence>
<dbReference type="GO" id="GO:0003723">
    <property type="term" value="F:RNA binding"/>
    <property type="evidence" value="ECO:0007669"/>
    <property type="project" value="InterPro"/>
</dbReference>
<dbReference type="AlphaFoldDB" id="A0A0U1LR95"/>
<dbReference type="Gene3D" id="3.30.420.10">
    <property type="entry name" value="Ribonuclease H-like superfamily/Ribonuclease H"/>
    <property type="match status" value="1"/>
</dbReference>
<gene>
    <name evidence="5" type="ORF">PISL3812_02927</name>
</gene>
<dbReference type="InterPro" id="IPR045246">
    <property type="entry name" value="Piwi_ago-like"/>
</dbReference>
<dbReference type="Pfam" id="PF16488">
    <property type="entry name" value="ArgoL2"/>
    <property type="match status" value="1"/>
</dbReference>
<evidence type="ECO:0000256" key="2">
    <source>
        <dbReference type="SAM" id="MobiDB-lite"/>
    </source>
</evidence>
<dbReference type="SMART" id="SM00950">
    <property type="entry name" value="Piwi"/>
    <property type="match status" value="1"/>
</dbReference>
<dbReference type="InterPro" id="IPR036397">
    <property type="entry name" value="RNaseH_sf"/>
</dbReference>
<dbReference type="InterPro" id="IPR003165">
    <property type="entry name" value="Piwi"/>
</dbReference>
<dbReference type="Pfam" id="PF02171">
    <property type="entry name" value="Piwi"/>
    <property type="match status" value="1"/>
</dbReference>
<dbReference type="SMART" id="SM01163">
    <property type="entry name" value="DUF1785"/>
    <property type="match status" value="1"/>
</dbReference>
<sequence length="944" mass="106211">MSPPKSTPRVIPKIQVDEKGKLPDRSGPIALRDSGNIEDPYYIGPDAKERLLLASKADELFYQYMDNKTSVARPGFNPTGREVQLVTNTYEVNSFPTKVVYQYDVTIVKAGQEITAVTPTARKLVWASRARTEKFKNIIYDGAKLAWSSISYDDPSGMVVQIGDYAKKELVGDTTNSFRLMVRKSKTINLKVLELWLQKKCGFDESVLEALNFLDHLLREYPSHVYTPIKRAFYNEDEVGANLHNNLNVLKGYYQALRPVINGRLLVNVDSVPCVFWRKATLVSHADTFLNKHDWDKTAKALRPVPSEYGELGSDAHMFVEAKMRHLDVKPVFPGCTVTRSFKIYRIAYSNANEATFKYTDPATGVTKEISVREYFKRKYNYELHSPNLPVVEMTKKDTLYPMECLEIAGLQRYNHKLDDRQTADMLKIAVRRPEVRFGDIFHAKGKLNHGKDPVLQHFGMGISDQPVKTKARLLPSPTIQFANQKVEPQTQGRWDLRGKKFLDTNRVPLTSWGVGVFKQGGRNALSKTQAEAWAKAFKNQYVGHGGNVKSDPHVMEVTGDTAEAVLRLFNGTGNHFNKRPQLLVFMVPNKDSWPYSRIKKSCDCRFGVPSQVVQSAQISRMNPQYMSNVAMKVNAKLGGVTCRAVSKNPEANIRPYSMFIGADVSHASPGSLAPSLSAISVSADKVGAKYMGRCETGHRRVEIIDGQNMKEMLVPLVDQWTKTVGQGRRPTNVYYFRDGVSTGQFAQVLEQEVPVIKDVIFHGSGDKEPPKVTVVIANKRHHLRAVPAKNDKQAGDKNGNLLPGTLIERDVTSPHGWDFLLVSHVALQGTSQPVHYHVIRDEIGHTPVQLQNMIYNHCYQYVRSTTSVSLFPAIYYAHLISNRARPHENVPGKAMPTTGPYHKPSTNSSKSKSNQPDTSDDAPPRLLPMQQNETRNHLEMWFV</sequence>
<dbReference type="PROSITE" id="PS50822">
    <property type="entry name" value="PIWI"/>
    <property type="match status" value="1"/>
</dbReference>
<keyword evidence="6" id="KW-1185">Reference proteome</keyword>
<comment type="similarity">
    <text evidence="1">Belongs to the argonaute family.</text>
</comment>
<dbReference type="InterPro" id="IPR032474">
    <property type="entry name" value="Argonaute_N"/>
</dbReference>
<dbReference type="InterPro" id="IPR032473">
    <property type="entry name" value="Argonaute_Mid_dom"/>
</dbReference>
<feature type="domain" description="Piwi" evidence="4">
    <location>
        <begin position="583"/>
        <end position="890"/>
    </location>
</feature>
<dbReference type="PROSITE" id="PS50821">
    <property type="entry name" value="PAZ"/>
    <property type="match status" value="1"/>
</dbReference>
<name>A0A0U1LR95_TALIS</name>
<proteinExistence type="inferred from homology"/>
<reference evidence="5 6" key="1">
    <citation type="submission" date="2015-04" db="EMBL/GenBank/DDBJ databases">
        <authorList>
            <person name="Syromyatnikov M.Y."/>
            <person name="Popov V.N."/>
        </authorList>
    </citation>
    <scope>NUCLEOTIDE SEQUENCE [LARGE SCALE GENOMIC DNA]</scope>
    <source>
        <strain evidence="5">WF-38-12</strain>
    </source>
</reference>
<feature type="domain" description="PAZ" evidence="3">
    <location>
        <begin position="300"/>
        <end position="410"/>
    </location>
</feature>
<dbReference type="InterPro" id="IPR014811">
    <property type="entry name" value="ArgoL1"/>
</dbReference>
<dbReference type="CDD" id="cd02846">
    <property type="entry name" value="PAZ_argonaute_like"/>
    <property type="match status" value="1"/>
</dbReference>
<dbReference type="SUPFAM" id="SSF101690">
    <property type="entry name" value="PAZ domain"/>
    <property type="match status" value="1"/>
</dbReference>